<dbReference type="Pfam" id="PF18730">
    <property type="entry name" value="HEPN_Cthe2314"/>
    <property type="match status" value="1"/>
</dbReference>
<dbReference type="EMBL" id="JACYTN010000001">
    <property type="protein sequence ID" value="MBD8496901.1"/>
    <property type="molecule type" value="Genomic_DNA"/>
</dbReference>
<protein>
    <recommendedName>
        <fullName evidence="1">Cthe-2314-like HEPN domain-containing protein</fullName>
    </recommendedName>
</protein>
<comment type="caution">
    <text evidence="2">The sequence shown here is derived from an EMBL/GenBank/DDBJ whole genome shotgun (WGS) entry which is preliminary data.</text>
</comment>
<keyword evidence="3" id="KW-1185">Reference proteome</keyword>
<name>A0ABR9ASP3_9BACL</name>
<gene>
    <name evidence="2" type="ORF">IFO66_01140</name>
</gene>
<dbReference type="InterPro" id="IPR041394">
    <property type="entry name" value="HEPN_Cthe2314"/>
</dbReference>
<organism evidence="2 3">
    <name type="scientific">Paenibacillus arenosi</name>
    <dbReference type="NCBI Taxonomy" id="2774142"/>
    <lineage>
        <taxon>Bacteria</taxon>
        <taxon>Bacillati</taxon>
        <taxon>Bacillota</taxon>
        <taxon>Bacilli</taxon>
        <taxon>Bacillales</taxon>
        <taxon>Paenibacillaceae</taxon>
        <taxon>Paenibacillus</taxon>
    </lineage>
</organism>
<feature type="domain" description="Cthe-2314-like HEPN" evidence="1">
    <location>
        <begin position="76"/>
        <end position="172"/>
    </location>
</feature>
<accession>A0ABR9ASP3</accession>
<evidence type="ECO:0000313" key="2">
    <source>
        <dbReference type="EMBL" id="MBD8496901.1"/>
    </source>
</evidence>
<reference evidence="2 3" key="1">
    <citation type="submission" date="2020-09" db="EMBL/GenBank/DDBJ databases">
        <title>Paenibacillus sp. CAU 1523 isolated from sand of Haeundae Beach.</title>
        <authorList>
            <person name="Kim W."/>
        </authorList>
    </citation>
    <scope>NUCLEOTIDE SEQUENCE [LARGE SCALE GENOMIC DNA]</scope>
    <source>
        <strain evidence="2 3">CAU 1523</strain>
    </source>
</reference>
<sequence length="312" mass="37698">MKSEDQRYYNLMLKKVDKFSLIQEHRLYKEEQILMMSPDLFIVRNGLNWVIRINKLIRHYRYCLVNAIGIAQEIRIPTEETEIRDSYSFHLENAVYRQLVLWDMYAKLLNETYSLGHERKELSIWQVIKTLRSSKDAQQRQLAKKLKKYCNGRFHQYVRNYLRNTFAHNGDPHGKLIFHYYDSNDQLKPDIDFIMPDHHIKELRYVIIDFVKLHRFLNKINKHIEKKMLERTILIEYYFETLCGKQITDDSHIPITVLQELKDIWEVSDTGEPCEECKKLLNNTTLKYCKPVRFVYHRINEPQDHISISMKP</sequence>
<dbReference type="Proteomes" id="UP000634529">
    <property type="component" value="Unassembled WGS sequence"/>
</dbReference>
<evidence type="ECO:0000259" key="1">
    <source>
        <dbReference type="Pfam" id="PF18730"/>
    </source>
</evidence>
<dbReference type="RefSeq" id="WP_192023377.1">
    <property type="nucleotide sequence ID" value="NZ_JACYTN010000001.1"/>
</dbReference>
<evidence type="ECO:0000313" key="3">
    <source>
        <dbReference type="Proteomes" id="UP000634529"/>
    </source>
</evidence>
<proteinExistence type="predicted"/>